<reference evidence="9" key="1">
    <citation type="submission" date="2021-02" db="EMBL/GenBank/DDBJ databases">
        <authorList>
            <person name="Nowell W R."/>
        </authorList>
    </citation>
    <scope>NUCLEOTIDE SEQUENCE</scope>
</reference>
<dbReference type="GO" id="GO:0071939">
    <property type="term" value="P:vitamin A import into cell"/>
    <property type="evidence" value="ECO:0007669"/>
    <property type="project" value="TreeGrafter"/>
</dbReference>
<name>A0A8S2DHA1_9BILA</name>
<dbReference type="InterPro" id="IPR026612">
    <property type="entry name" value="STRA6-like"/>
</dbReference>
<feature type="transmembrane region" description="Helical" evidence="8">
    <location>
        <begin position="244"/>
        <end position="267"/>
    </location>
</feature>
<keyword evidence="5 8" id="KW-1133">Transmembrane helix</keyword>
<dbReference type="GO" id="GO:0038023">
    <property type="term" value="F:signaling receptor activity"/>
    <property type="evidence" value="ECO:0007669"/>
    <property type="project" value="InterPro"/>
</dbReference>
<comment type="subcellular location">
    <subcellularLocation>
        <location evidence="1">Cell membrane</location>
        <topology evidence="1">Multi-pass membrane protein</topology>
    </subcellularLocation>
</comment>
<keyword evidence="7" id="KW-0675">Receptor</keyword>
<feature type="transmembrane region" description="Helical" evidence="8">
    <location>
        <begin position="346"/>
        <end position="364"/>
    </location>
</feature>
<dbReference type="GO" id="GO:0016918">
    <property type="term" value="F:retinal binding"/>
    <property type="evidence" value="ECO:0007669"/>
    <property type="project" value="UniProtKB-KW"/>
</dbReference>
<dbReference type="AlphaFoldDB" id="A0A8S2DHA1"/>
<dbReference type="PANTHER" id="PTHR21444:SF15">
    <property type="entry name" value="RECEPTOR FOR RETINOL UPTAKE STRA6"/>
    <property type="match status" value="1"/>
</dbReference>
<dbReference type="EMBL" id="CAJNOK010003904">
    <property type="protein sequence ID" value="CAF0919092.1"/>
    <property type="molecule type" value="Genomic_DNA"/>
</dbReference>
<evidence type="ECO:0008006" key="12">
    <source>
        <dbReference type="Google" id="ProtNLM"/>
    </source>
</evidence>
<sequence>MESVIVKYLLQILKVLLIGVHYYPLLSAIYINSTPALILGSLYAWLDYITQIINQGMCDNLYPTQSEYNNSLLKRKSRIIAGIDDLLEYYGAGKRLIAIDLCLDIPRYLCMAYVCIGLPLLLFKKLCRKRNDANEDQLMQDTLEGQYVKNLLLPENKRPKSQSILSRIIPTKVYAFNDNFRYPSRVICVYAAVWMLLFFVSSQAYLQILPVLYFYGDGIRTIISALFTDDSSDGINEFPLPNLMIPYVLVVAIATVSVLILTTFQLATIRRDLLLSYRGQYLDIPMKGFKNEISLAIGNFHFAGYFIGYFIWGYILIAFLALCIIVPIDAYITYGNIQILDTILKAIIPIVLFILFKYFLNRVLARYVFLQEYGDVLSINNRGWLMIFLYFSFFLDAFIGFISCIIRIITTVLSTMIFMCRLDHSSLGRKLERYDSGFAAYYGFIYVDREHTHPVLLYFINYMNLQLQTKQYLQQKLTNKNHTNINVSSSTGFKAKQRWFIAYTLIRNPALIRYRKWYVEPVAVTTENLNVVFAVEYLEKGRYNEVISIYL</sequence>
<evidence type="ECO:0000256" key="5">
    <source>
        <dbReference type="ARBA" id="ARBA00022989"/>
    </source>
</evidence>
<dbReference type="Proteomes" id="UP000682733">
    <property type="component" value="Unassembled WGS sequence"/>
</dbReference>
<keyword evidence="6 8" id="KW-0472">Membrane</keyword>
<evidence type="ECO:0000256" key="8">
    <source>
        <dbReference type="SAM" id="Phobius"/>
    </source>
</evidence>
<keyword evidence="2" id="KW-0813">Transport</keyword>
<accession>A0A8S2DHA1</accession>
<organism evidence="9 11">
    <name type="scientific">Didymodactylos carnosus</name>
    <dbReference type="NCBI Taxonomy" id="1234261"/>
    <lineage>
        <taxon>Eukaryota</taxon>
        <taxon>Metazoa</taxon>
        <taxon>Spiralia</taxon>
        <taxon>Gnathifera</taxon>
        <taxon>Rotifera</taxon>
        <taxon>Eurotatoria</taxon>
        <taxon>Bdelloidea</taxon>
        <taxon>Philodinida</taxon>
        <taxon>Philodinidae</taxon>
        <taxon>Didymodactylos</taxon>
    </lineage>
</organism>
<feature type="transmembrane region" description="Helical" evidence="8">
    <location>
        <begin position="313"/>
        <end position="334"/>
    </location>
</feature>
<keyword evidence="4 8" id="KW-0812">Transmembrane</keyword>
<gene>
    <name evidence="9" type="ORF">OVA965_LOCUS10523</name>
    <name evidence="10" type="ORF">TMI583_LOCUS10522</name>
</gene>
<evidence type="ECO:0000256" key="7">
    <source>
        <dbReference type="ARBA" id="ARBA00023170"/>
    </source>
</evidence>
<proteinExistence type="predicted"/>
<dbReference type="GO" id="GO:0034632">
    <property type="term" value="F:retinol transmembrane transporter activity"/>
    <property type="evidence" value="ECO:0007669"/>
    <property type="project" value="InterPro"/>
</dbReference>
<evidence type="ECO:0000313" key="10">
    <source>
        <dbReference type="EMBL" id="CAF3696880.1"/>
    </source>
</evidence>
<feature type="transmembrane region" description="Helical" evidence="8">
    <location>
        <begin position="105"/>
        <end position="123"/>
    </location>
</feature>
<comment type="caution">
    <text evidence="9">The sequence shown here is derived from an EMBL/GenBank/DDBJ whole genome shotgun (WGS) entry which is preliminary data.</text>
</comment>
<keyword evidence="3" id="KW-1003">Cell membrane</keyword>
<dbReference type="EMBL" id="CAJOBA010003908">
    <property type="protein sequence ID" value="CAF3696880.1"/>
    <property type="molecule type" value="Genomic_DNA"/>
</dbReference>
<evidence type="ECO:0000256" key="2">
    <source>
        <dbReference type="ARBA" id="ARBA00022448"/>
    </source>
</evidence>
<evidence type="ECO:0000256" key="4">
    <source>
        <dbReference type="ARBA" id="ARBA00022692"/>
    </source>
</evidence>
<dbReference type="GO" id="GO:0005886">
    <property type="term" value="C:plasma membrane"/>
    <property type="evidence" value="ECO:0007669"/>
    <property type="project" value="UniProtKB-SubCell"/>
</dbReference>
<dbReference type="Proteomes" id="UP000677228">
    <property type="component" value="Unassembled WGS sequence"/>
</dbReference>
<dbReference type="GO" id="GO:0019841">
    <property type="term" value="F:retinol binding"/>
    <property type="evidence" value="ECO:0007669"/>
    <property type="project" value="UniProtKB-KW"/>
</dbReference>
<feature type="transmembrane region" description="Helical" evidence="8">
    <location>
        <begin position="384"/>
        <end position="409"/>
    </location>
</feature>
<evidence type="ECO:0000256" key="6">
    <source>
        <dbReference type="ARBA" id="ARBA00023136"/>
    </source>
</evidence>
<evidence type="ECO:0000313" key="9">
    <source>
        <dbReference type="EMBL" id="CAF0919092.1"/>
    </source>
</evidence>
<dbReference type="Pfam" id="PF14752">
    <property type="entry name" value="RBP_receptor"/>
    <property type="match status" value="1"/>
</dbReference>
<feature type="transmembrane region" description="Helical" evidence="8">
    <location>
        <begin position="187"/>
        <end position="206"/>
    </location>
</feature>
<evidence type="ECO:0000313" key="11">
    <source>
        <dbReference type="Proteomes" id="UP000677228"/>
    </source>
</evidence>
<evidence type="ECO:0000256" key="1">
    <source>
        <dbReference type="ARBA" id="ARBA00004651"/>
    </source>
</evidence>
<dbReference type="PANTHER" id="PTHR21444">
    <property type="entry name" value="COILED-COIL DOMAIN-CONTAINING PROTEIN 180"/>
    <property type="match status" value="1"/>
</dbReference>
<protein>
    <recommendedName>
        <fullName evidence="12">Receptor for retinol uptake STRA6</fullName>
    </recommendedName>
</protein>
<evidence type="ECO:0000256" key="3">
    <source>
        <dbReference type="ARBA" id="ARBA00022475"/>
    </source>
</evidence>
<feature type="transmembrane region" description="Helical" evidence="8">
    <location>
        <begin position="12"/>
        <end position="31"/>
    </location>
</feature>